<reference evidence="3 4" key="1">
    <citation type="submission" date="2017-05" db="EMBL/GenBank/DDBJ databases">
        <authorList>
            <person name="Varghese N."/>
            <person name="Submissions S."/>
        </authorList>
    </citation>
    <scope>NUCLEOTIDE SEQUENCE [LARGE SCALE GENOMIC DNA]</scope>
    <source>
        <strain evidence="3 4">DSM 19504</strain>
    </source>
</reference>
<gene>
    <name evidence="3" type="ORF">SAMN06264867_11050</name>
</gene>
<feature type="region of interest" description="Disordered" evidence="1">
    <location>
        <begin position="1"/>
        <end position="24"/>
    </location>
</feature>
<proteinExistence type="predicted"/>
<evidence type="ECO:0000256" key="2">
    <source>
        <dbReference type="SAM" id="Phobius"/>
    </source>
</evidence>
<protein>
    <submittedName>
        <fullName evidence="3">Uncharacterized protein</fullName>
    </submittedName>
</protein>
<feature type="transmembrane region" description="Helical" evidence="2">
    <location>
        <begin position="31"/>
        <end position="55"/>
    </location>
</feature>
<dbReference type="EMBL" id="FXTD01000010">
    <property type="protein sequence ID" value="SMO81689.1"/>
    <property type="molecule type" value="Genomic_DNA"/>
</dbReference>
<keyword evidence="2" id="KW-0472">Membrane</keyword>
<name>A0A521ECQ9_9EURY</name>
<keyword evidence="2" id="KW-0812">Transmembrane</keyword>
<evidence type="ECO:0000256" key="1">
    <source>
        <dbReference type="SAM" id="MobiDB-lite"/>
    </source>
</evidence>
<dbReference type="Pfam" id="PF23928">
    <property type="entry name" value="DUF7266"/>
    <property type="match status" value="1"/>
</dbReference>
<keyword evidence="4" id="KW-1185">Reference proteome</keyword>
<dbReference type="Proteomes" id="UP000319712">
    <property type="component" value="Unassembled WGS sequence"/>
</dbReference>
<dbReference type="InterPro" id="IPR055690">
    <property type="entry name" value="DUF7266"/>
</dbReference>
<accession>A0A521ECQ9</accession>
<keyword evidence="2" id="KW-1133">Transmembrane helix</keyword>
<evidence type="ECO:0000313" key="4">
    <source>
        <dbReference type="Proteomes" id="UP000319712"/>
    </source>
</evidence>
<organism evidence="3 4">
    <name type="scientific">Halorubrum cibi</name>
    <dbReference type="NCBI Taxonomy" id="413815"/>
    <lineage>
        <taxon>Archaea</taxon>
        <taxon>Methanobacteriati</taxon>
        <taxon>Methanobacteriota</taxon>
        <taxon>Stenosarchaea group</taxon>
        <taxon>Halobacteria</taxon>
        <taxon>Halobacteriales</taxon>
        <taxon>Haloferacaceae</taxon>
        <taxon>Halorubrum</taxon>
    </lineage>
</organism>
<sequence length="189" mass="19644">MSRVRDRVPPCGAFGSDDSLSRDDRGVSTTVGYVLTLAIGAVLLSGVVVGVGGVIDGQTERAVHGDLEVTGQSLAANLEAADRLARLAEAGRTDPDLDAADGTANVTVDVDLPRRVAGIPYTVEIVDGPDPDADSAVILRTTRPDASVRVPYRSNTTVEETTFRGGPIRIAYVADAADPSAGTLEVTER</sequence>
<evidence type="ECO:0000313" key="3">
    <source>
        <dbReference type="EMBL" id="SMO81689.1"/>
    </source>
</evidence>
<dbReference type="AlphaFoldDB" id="A0A521ECQ9"/>